<sequence>MGSLMDILLGPDGMGTQLGSLLNMLMGLDNLGANLFGSLSDTFGGISGSLDTISFLPEVIPPA</sequence>
<accession>A0A652YW41</accession>
<organism evidence="1">
    <name type="scientific">Nocardia globerula</name>
    <dbReference type="NCBI Taxonomy" id="1818"/>
    <lineage>
        <taxon>Bacteria</taxon>
        <taxon>Bacillati</taxon>
        <taxon>Actinomycetota</taxon>
        <taxon>Actinomycetes</taxon>
        <taxon>Mycobacteriales</taxon>
        <taxon>Nocardiaceae</taxon>
        <taxon>Nocardia</taxon>
    </lineage>
</organism>
<comment type="caution">
    <text evidence="1">The sequence shown here is derived from an EMBL/GenBank/DDBJ whole genome shotgun (WGS) entry which is preliminary data.</text>
</comment>
<evidence type="ECO:0000313" key="1">
    <source>
        <dbReference type="EMBL" id="TYQ07912.1"/>
    </source>
</evidence>
<protein>
    <submittedName>
        <fullName evidence="1">Uncharacterized protein</fullName>
    </submittedName>
</protein>
<reference evidence="1" key="1">
    <citation type="submission" date="2019-07" db="EMBL/GenBank/DDBJ databases">
        <title>Genomic Encyclopedia of Type Strains, Phase IV (KMG-IV): sequencing the most valuable type-strain genomes for metagenomic binning, comparative biology and taxonomic classification.</title>
        <authorList>
            <person name="Goeker M."/>
        </authorList>
    </citation>
    <scope>NUCLEOTIDE SEQUENCE</scope>
    <source>
        <strain evidence="1">DSM 44596</strain>
    </source>
</reference>
<dbReference type="AlphaFoldDB" id="A0A652YW41"/>
<proteinExistence type="predicted"/>
<dbReference type="EMBL" id="VNIQ01000001">
    <property type="protein sequence ID" value="TYQ07912.1"/>
    <property type="molecule type" value="Genomic_DNA"/>
</dbReference>
<gene>
    <name evidence="1" type="ORF">FNL38_101279</name>
</gene>
<name>A0A652YW41_NOCGL</name>